<dbReference type="PROSITE" id="PS51257">
    <property type="entry name" value="PROKAR_LIPOPROTEIN"/>
    <property type="match status" value="1"/>
</dbReference>
<gene>
    <name evidence="4" type="ORF">AN277_0209050</name>
</gene>
<dbReference type="PANTHER" id="PTHR35936">
    <property type="entry name" value="MEMBRANE-BOUND LYTIC MUREIN TRANSGLYCOSYLASE F"/>
    <property type="match status" value="1"/>
</dbReference>
<dbReference type="RefSeq" id="WP_061225302.1">
    <property type="nucleotide sequence ID" value="NZ_CP065738.1"/>
</dbReference>
<name>A0A199NS00_9MICC</name>
<dbReference type="GeneID" id="61262247"/>
<evidence type="ECO:0000256" key="1">
    <source>
        <dbReference type="ARBA" id="ARBA00022729"/>
    </source>
</evidence>
<accession>A0A199NS00</accession>
<evidence type="ECO:0000256" key="2">
    <source>
        <dbReference type="SAM" id="SignalP"/>
    </source>
</evidence>
<proteinExistence type="predicted"/>
<sequence>MTRRRALGLAGLAGLGAVLAACGTAGSDAEGSSSASAGSDDALARIRKDGVIRIGMEGTFRPYGYHDSSGKLVGFEKEIADLIAADLGVRAEYVETQWDSLIAGVDAGRYDIVINNIAPTDERKKAFDFSIPYAVSEGRVGVAKDSALHSVDEVSGHSAAQTLTSNYGQQMAEHGAQIVPVTGFDEAAMLVHYGRVDCTANDFVTFDAFFRERPDINVRLLDGVLGDAVDSAILMGKGQTALKDAIDASLRRHIDDGDLTRIYAKYVSQDLTPSASQTKG</sequence>
<dbReference type="Gene3D" id="3.40.190.10">
    <property type="entry name" value="Periplasmic binding protein-like II"/>
    <property type="match status" value="2"/>
</dbReference>
<keyword evidence="1 2" id="KW-0732">Signal</keyword>
<evidence type="ECO:0000313" key="5">
    <source>
        <dbReference type="Proteomes" id="UP000053171"/>
    </source>
</evidence>
<feature type="signal peptide" evidence="2">
    <location>
        <begin position="1"/>
        <end position="20"/>
    </location>
</feature>
<feature type="domain" description="Solute-binding protein family 3/N-terminal" evidence="3">
    <location>
        <begin position="51"/>
        <end position="270"/>
    </location>
</feature>
<feature type="chain" id="PRO_5008282105" evidence="2">
    <location>
        <begin position="21"/>
        <end position="280"/>
    </location>
</feature>
<evidence type="ECO:0000313" key="4">
    <source>
        <dbReference type="EMBL" id="OAX51373.1"/>
    </source>
</evidence>
<protein>
    <submittedName>
        <fullName evidence="4">Amino acid ABC transporter substrate-binding protein</fullName>
    </submittedName>
</protein>
<dbReference type="AlphaFoldDB" id="A0A199NS00"/>
<dbReference type="EMBL" id="LJBJ02000021">
    <property type="protein sequence ID" value="OAX51373.1"/>
    <property type="molecule type" value="Genomic_DNA"/>
</dbReference>
<dbReference type="Pfam" id="PF00497">
    <property type="entry name" value="SBP_bac_3"/>
    <property type="match status" value="1"/>
</dbReference>
<evidence type="ECO:0000259" key="3">
    <source>
        <dbReference type="SMART" id="SM00062"/>
    </source>
</evidence>
<dbReference type="InterPro" id="IPR001638">
    <property type="entry name" value="Solute-binding_3/MltF_N"/>
</dbReference>
<comment type="caution">
    <text evidence="4">The sequence shown here is derived from an EMBL/GenBank/DDBJ whole genome shotgun (WGS) entry which is preliminary data.</text>
</comment>
<organism evidence="4 5">
    <name type="scientific">Rothia kristinae</name>
    <dbReference type="NCBI Taxonomy" id="37923"/>
    <lineage>
        <taxon>Bacteria</taxon>
        <taxon>Bacillati</taxon>
        <taxon>Actinomycetota</taxon>
        <taxon>Actinomycetes</taxon>
        <taxon>Micrococcales</taxon>
        <taxon>Micrococcaceae</taxon>
        <taxon>Rothia</taxon>
    </lineage>
</organism>
<keyword evidence="5" id="KW-1185">Reference proteome</keyword>
<dbReference type="SMART" id="SM00062">
    <property type="entry name" value="PBPb"/>
    <property type="match status" value="1"/>
</dbReference>
<dbReference type="SUPFAM" id="SSF53850">
    <property type="entry name" value="Periplasmic binding protein-like II"/>
    <property type="match status" value="1"/>
</dbReference>
<dbReference type="Proteomes" id="UP000053171">
    <property type="component" value="Unassembled WGS sequence"/>
</dbReference>
<dbReference type="PANTHER" id="PTHR35936:SF35">
    <property type="entry name" value="L-CYSTINE-BINDING PROTEIN TCYJ"/>
    <property type="match status" value="1"/>
</dbReference>
<reference evidence="4" key="1">
    <citation type="submission" date="2016-06" db="EMBL/GenBank/DDBJ databases">
        <title>Identification of putative biosynthetic pathways for the production of bioactive secondary metabolites by the marine actinomycete Kocuria kristinae RUTW2-3.</title>
        <authorList>
            <person name="Waterworth S.C."/>
            <person name="Walmsley T.A."/>
            <person name="Matongo T."/>
            <person name="Davies-Coleman M.T."/>
            <person name="Dorrington R.A."/>
        </authorList>
    </citation>
    <scope>NUCLEOTIDE SEQUENCE [LARGE SCALE GENOMIC DNA]</scope>
    <source>
        <strain evidence="4">RUTW2-3</strain>
    </source>
</reference>